<dbReference type="EMBL" id="GBRH01254104">
    <property type="protein sequence ID" value="JAD43791.1"/>
    <property type="molecule type" value="Transcribed_RNA"/>
</dbReference>
<reference evidence="1" key="1">
    <citation type="submission" date="2014-09" db="EMBL/GenBank/DDBJ databases">
        <authorList>
            <person name="Magalhaes I.L.F."/>
            <person name="Oliveira U."/>
            <person name="Santos F.R."/>
            <person name="Vidigal T.H.D.A."/>
            <person name="Brescovit A.D."/>
            <person name="Santos A.J."/>
        </authorList>
    </citation>
    <scope>NUCLEOTIDE SEQUENCE</scope>
    <source>
        <tissue evidence="1">Shoot tissue taken approximately 20 cm above the soil surface</tissue>
    </source>
</reference>
<reference evidence="1" key="2">
    <citation type="journal article" date="2015" name="Data Brief">
        <title>Shoot transcriptome of the giant reed, Arundo donax.</title>
        <authorList>
            <person name="Barrero R.A."/>
            <person name="Guerrero F.D."/>
            <person name="Moolhuijzen P."/>
            <person name="Goolsby J.A."/>
            <person name="Tidwell J."/>
            <person name="Bellgard S.E."/>
            <person name="Bellgard M.I."/>
        </authorList>
    </citation>
    <scope>NUCLEOTIDE SEQUENCE</scope>
    <source>
        <tissue evidence="1">Shoot tissue taken approximately 20 cm above the soil surface</tissue>
    </source>
</reference>
<evidence type="ECO:0000313" key="1">
    <source>
        <dbReference type="EMBL" id="JAD43791.1"/>
    </source>
</evidence>
<name>A0A0A8ZY79_ARUDO</name>
<sequence>MILSNQISGEFSIQCKTCFPLQQTGTFDH</sequence>
<protein>
    <submittedName>
        <fullName evidence="1">Uncharacterized protein</fullName>
    </submittedName>
</protein>
<proteinExistence type="predicted"/>
<accession>A0A0A8ZY79</accession>
<dbReference type="AlphaFoldDB" id="A0A0A8ZY79"/>
<organism evidence="1">
    <name type="scientific">Arundo donax</name>
    <name type="common">Giant reed</name>
    <name type="synonym">Donax arundinaceus</name>
    <dbReference type="NCBI Taxonomy" id="35708"/>
    <lineage>
        <taxon>Eukaryota</taxon>
        <taxon>Viridiplantae</taxon>
        <taxon>Streptophyta</taxon>
        <taxon>Embryophyta</taxon>
        <taxon>Tracheophyta</taxon>
        <taxon>Spermatophyta</taxon>
        <taxon>Magnoliopsida</taxon>
        <taxon>Liliopsida</taxon>
        <taxon>Poales</taxon>
        <taxon>Poaceae</taxon>
        <taxon>PACMAD clade</taxon>
        <taxon>Arundinoideae</taxon>
        <taxon>Arundineae</taxon>
        <taxon>Arundo</taxon>
    </lineage>
</organism>